<feature type="DNA-binding region" description="H-T-H motif" evidence="4">
    <location>
        <begin position="32"/>
        <end position="51"/>
    </location>
</feature>
<dbReference type="Pfam" id="PF00440">
    <property type="entry name" value="TetR_N"/>
    <property type="match status" value="1"/>
</dbReference>
<dbReference type="Gene3D" id="1.10.10.60">
    <property type="entry name" value="Homeodomain-like"/>
    <property type="match status" value="1"/>
</dbReference>
<evidence type="ECO:0000313" key="7">
    <source>
        <dbReference type="Proteomes" id="UP000606653"/>
    </source>
</evidence>
<evidence type="ECO:0000313" key="6">
    <source>
        <dbReference type="EMBL" id="GGO06537.1"/>
    </source>
</evidence>
<evidence type="ECO:0000259" key="5">
    <source>
        <dbReference type="PROSITE" id="PS50977"/>
    </source>
</evidence>
<evidence type="ECO:0000256" key="4">
    <source>
        <dbReference type="PROSITE-ProRule" id="PRU00335"/>
    </source>
</evidence>
<dbReference type="PANTHER" id="PTHR47506:SF6">
    <property type="entry name" value="HTH-TYPE TRANSCRIPTIONAL REPRESSOR NEMR"/>
    <property type="match status" value="1"/>
</dbReference>
<keyword evidence="2 4" id="KW-0238">DNA-binding</keyword>
<keyword evidence="3" id="KW-0804">Transcription</keyword>
<dbReference type="InterPro" id="IPR009057">
    <property type="entry name" value="Homeodomain-like_sf"/>
</dbReference>
<protein>
    <submittedName>
        <fullName evidence="6">TetR family transcriptional regulator</fullName>
    </submittedName>
</protein>
<dbReference type="PANTHER" id="PTHR47506">
    <property type="entry name" value="TRANSCRIPTIONAL REGULATORY PROTEIN"/>
    <property type="match status" value="1"/>
</dbReference>
<dbReference type="InterPro" id="IPR036271">
    <property type="entry name" value="Tet_transcr_reg_TetR-rel_C_sf"/>
</dbReference>
<keyword evidence="1" id="KW-0805">Transcription regulation</keyword>
<gene>
    <name evidence="6" type="ORF">GCM10010969_34140</name>
</gene>
<dbReference type="InterPro" id="IPR023772">
    <property type="entry name" value="DNA-bd_HTH_TetR-type_CS"/>
</dbReference>
<dbReference type="Gene3D" id="1.10.357.10">
    <property type="entry name" value="Tetracycline Repressor, domain 2"/>
    <property type="match status" value="1"/>
</dbReference>
<dbReference type="EMBL" id="BMLN01000012">
    <property type="protein sequence ID" value="GGO06537.1"/>
    <property type="molecule type" value="Genomic_DNA"/>
</dbReference>
<dbReference type="InterPro" id="IPR013571">
    <property type="entry name" value="Tscrpt_reg_QacR_C"/>
</dbReference>
<dbReference type="SUPFAM" id="SSF46689">
    <property type="entry name" value="Homeodomain-like"/>
    <property type="match status" value="1"/>
</dbReference>
<feature type="domain" description="HTH tetR-type" evidence="5">
    <location>
        <begin position="9"/>
        <end position="69"/>
    </location>
</feature>
<sequence length="196" mass="22355">MNKKQLQSEQTRKRVADAARQLFVQKGYKATSIEDITDATGSSKGNIYYHFKSKEGLFIYLLDEWDRDWIAKWQEKEHHYTSAAEKMYGFAEQMVREDLNHPLTKAVDEFFVGDDKTSDIEERLAEMVANHISFNRSLIQQGIDSGEFKPGDAEGLAYVLEALVIGLSQVSRRASLQQALDTYRLAIDVFLHGIAT</sequence>
<evidence type="ECO:0000256" key="2">
    <source>
        <dbReference type="ARBA" id="ARBA00023125"/>
    </source>
</evidence>
<reference evidence="7" key="1">
    <citation type="journal article" date="2019" name="Int. J. Syst. Evol. Microbiol.">
        <title>The Global Catalogue of Microorganisms (GCM) 10K type strain sequencing project: providing services to taxonomists for standard genome sequencing and annotation.</title>
        <authorList>
            <consortium name="The Broad Institute Genomics Platform"/>
            <consortium name="The Broad Institute Genome Sequencing Center for Infectious Disease"/>
            <person name="Wu L."/>
            <person name="Ma J."/>
        </authorList>
    </citation>
    <scope>NUCLEOTIDE SEQUENCE [LARGE SCALE GENOMIC DNA]</scope>
    <source>
        <strain evidence="7">CGMCC 1.6964</strain>
    </source>
</reference>
<dbReference type="PROSITE" id="PS01081">
    <property type="entry name" value="HTH_TETR_1"/>
    <property type="match status" value="1"/>
</dbReference>
<comment type="caution">
    <text evidence="6">The sequence shown here is derived from an EMBL/GenBank/DDBJ whole genome shotgun (WGS) entry which is preliminary data.</text>
</comment>
<dbReference type="InterPro" id="IPR001647">
    <property type="entry name" value="HTH_TetR"/>
</dbReference>
<dbReference type="RefSeq" id="WP_018978184.1">
    <property type="nucleotide sequence ID" value="NZ_BMLN01000012.1"/>
</dbReference>
<organism evidence="6 7">
    <name type="scientific">Saccharibacillus kuerlensis</name>
    <dbReference type="NCBI Taxonomy" id="459527"/>
    <lineage>
        <taxon>Bacteria</taxon>
        <taxon>Bacillati</taxon>
        <taxon>Bacillota</taxon>
        <taxon>Bacilli</taxon>
        <taxon>Bacillales</taxon>
        <taxon>Paenibacillaceae</taxon>
        <taxon>Saccharibacillus</taxon>
    </lineage>
</organism>
<proteinExistence type="predicted"/>
<dbReference type="SUPFAM" id="SSF48498">
    <property type="entry name" value="Tetracyclin repressor-like, C-terminal domain"/>
    <property type="match status" value="1"/>
</dbReference>
<accession>A0ABQ2L841</accession>
<evidence type="ECO:0000256" key="1">
    <source>
        <dbReference type="ARBA" id="ARBA00023015"/>
    </source>
</evidence>
<name>A0ABQ2L841_9BACL</name>
<dbReference type="PROSITE" id="PS50977">
    <property type="entry name" value="HTH_TETR_2"/>
    <property type="match status" value="1"/>
</dbReference>
<dbReference type="PRINTS" id="PR00455">
    <property type="entry name" value="HTHTETR"/>
</dbReference>
<dbReference type="Pfam" id="PF08360">
    <property type="entry name" value="TetR_C_5"/>
    <property type="match status" value="1"/>
</dbReference>
<dbReference type="Proteomes" id="UP000606653">
    <property type="component" value="Unassembled WGS sequence"/>
</dbReference>
<keyword evidence="7" id="KW-1185">Reference proteome</keyword>
<evidence type="ECO:0000256" key="3">
    <source>
        <dbReference type="ARBA" id="ARBA00023163"/>
    </source>
</evidence>